<protein>
    <submittedName>
        <fullName evidence="2">DUF2285 domain-containing protein</fullName>
    </submittedName>
</protein>
<evidence type="ECO:0000313" key="2">
    <source>
        <dbReference type="EMBL" id="MBR1141343.1"/>
    </source>
</evidence>
<evidence type="ECO:0000313" key="3">
    <source>
        <dbReference type="Proteomes" id="UP001314635"/>
    </source>
</evidence>
<feature type="domain" description="T6SS Transcription factor RovC-like DNA binding" evidence="1">
    <location>
        <begin position="16"/>
        <end position="87"/>
    </location>
</feature>
<organism evidence="2 3">
    <name type="scientific">Bradyrhizobium denitrificans</name>
    <dbReference type="NCBI Taxonomy" id="2734912"/>
    <lineage>
        <taxon>Bacteria</taxon>
        <taxon>Pseudomonadati</taxon>
        <taxon>Pseudomonadota</taxon>
        <taxon>Alphaproteobacteria</taxon>
        <taxon>Hyphomicrobiales</taxon>
        <taxon>Nitrobacteraceae</taxon>
        <taxon>Bradyrhizobium</taxon>
    </lineage>
</organism>
<name>A0ABS5GJ48_9BRAD</name>
<dbReference type="EMBL" id="JAFCLK010000062">
    <property type="protein sequence ID" value="MBR1141343.1"/>
    <property type="molecule type" value="Genomic_DNA"/>
</dbReference>
<sequence length="92" mass="10458">MSFPPLDPDVADVAPSDPVLTRYDEEHLVTYLRLLDAEKAGAGWEEVAQIVLHIDPVREPERARRAYDSHLARAKWLSEEGYKGFLRSPPET</sequence>
<reference evidence="3" key="1">
    <citation type="journal article" date="2021" name="ISME J.">
        <title>Evolutionary origin and ecological implication of a unique nif island in free-living Bradyrhizobium lineages.</title>
        <authorList>
            <person name="Tao J."/>
        </authorList>
    </citation>
    <scope>NUCLEOTIDE SEQUENCE [LARGE SCALE GENOMIC DNA]</scope>
    <source>
        <strain evidence="3">SZCCT0094</strain>
    </source>
</reference>
<comment type="caution">
    <text evidence="2">The sequence shown here is derived from an EMBL/GenBank/DDBJ whole genome shotgun (WGS) entry which is preliminary data.</text>
</comment>
<dbReference type="Pfam" id="PF10074">
    <property type="entry name" value="RovC_DNA-bd"/>
    <property type="match status" value="1"/>
</dbReference>
<gene>
    <name evidence="2" type="ORF">JQ619_36910</name>
</gene>
<accession>A0ABS5GJ48</accession>
<evidence type="ECO:0000259" key="1">
    <source>
        <dbReference type="Pfam" id="PF10074"/>
    </source>
</evidence>
<dbReference type="Proteomes" id="UP001314635">
    <property type="component" value="Unassembled WGS sequence"/>
</dbReference>
<proteinExistence type="predicted"/>
<dbReference type="InterPro" id="IPR018754">
    <property type="entry name" value="RovC-like_DNA-bd"/>
</dbReference>
<dbReference type="RefSeq" id="WP_172241847.1">
    <property type="nucleotide sequence ID" value="NZ_JABFDP010000034.1"/>
</dbReference>
<keyword evidence="3" id="KW-1185">Reference proteome</keyword>